<dbReference type="PROSITE" id="PS51186">
    <property type="entry name" value="GNAT"/>
    <property type="match status" value="1"/>
</dbReference>
<dbReference type="InterPro" id="IPR016181">
    <property type="entry name" value="Acyl_CoA_acyltransferase"/>
</dbReference>
<gene>
    <name evidence="2" type="ORF">C8A00DRAFT_35770</name>
</gene>
<name>A0AAN6VHW7_9PEZI</name>
<comment type="caution">
    <text evidence="2">The sequence shown here is derived from an EMBL/GenBank/DDBJ whole genome shotgun (WGS) entry which is preliminary data.</text>
</comment>
<proteinExistence type="predicted"/>
<dbReference type="SUPFAM" id="SSF55729">
    <property type="entry name" value="Acyl-CoA N-acyltransferases (Nat)"/>
    <property type="match status" value="1"/>
</dbReference>
<dbReference type="InterPro" id="IPR000182">
    <property type="entry name" value="GNAT_dom"/>
</dbReference>
<organism evidence="2 3">
    <name type="scientific">Chaetomidium leptoderma</name>
    <dbReference type="NCBI Taxonomy" id="669021"/>
    <lineage>
        <taxon>Eukaryota</taxon>
        <taxon>Fungi</taxon>
        <taxon>Dikarya</taxon>
        <taxon>Ascomycota</taxon>
        <taxon>Pezizomycotina</taxon>
        <taxon>Sordariomycetes</taxon>
        <taxon>Sordariomycetidae</taxon>
        <taxon>Sordariales</taxon>
        <taxon>Chaetomiaceae</taxon>
        <taxon>Chaetomidium</taxon>
    </lineage>
</organism>
<dbReference type="Gene3D" id="3.40.630.30">
    <property type="match status" value="1"/>
</dbReference>
<dbReference type="CDD" id="cd04301">
    <property type="entry name" value="NAT_SF"/>
    <property type="match status" value="1"/>
</dbReference>
<reference evidence="2" key="2">
    <citation type="submission" date="2023-05" db="EMBL/GenBank/DDBJ databases">
        <authorList>
            <consortium name="Lawrence Berkeley National Laboratory"/>
            <person name="Steindorff A."/>
            <person name="Hensen N."/>
            <person name="Bonometti L."/>
            <person name="Westerberg I."/>
            <person name="Brannstrom I.O."/>
            <person name="Guillou S."/>
            <person name="Cros-Aarteil S."/>
            <person name="Calhoun S."/>
            <person name="Haridas S."/>
            <person name="Kuo A."/>
            <person name="Mondo S."/>
            <person name="Pangilinan J."/>
            <person name="Riley R."/>
            <person name="Labutti K."/>
            <person name="Andreopoulos B."/>
            <person name="Lipzen A."/>
            <person name="Chen C."/>
            <person name="Yanf M."/>
            <person name="Daum C."/>
            <person name="Ng V."/>
            <person name="Clum A."/>
            <person name="Ohm R."/>
            <person name="Martin F."/>
            <person name="Silar P."/>
            <person name="Natvig D."/>
            <person name="Lalanne C."/>
            <person name="Gautier V."/>
            <person name="Ament-Velasquez S.L."/>
            <person name="Kruys A."/>
            <person name="Hutchinson M.I."/>
            <person name="Powell A.J."/>
            <person name="Barry K."/>
            <person name="Miller A.N."/>
            <person name="Grigoriev I.V."/>
            <person name="Debuchy R."/>
            <person name="Gladieux P."/>
            <person name="Thoren M.H."/>
            <person name="Johannesson H."/>
        </authorList>
    </citation>
    <scope>NUCLEOTIDE SEQUENCE</scope>
    <source>
        <strain evidence="2">CBS 538.74</strain>
    </source>
</reference>
<evidence type="ECO:0000259" key="1">
    <source>
        <dbReference type="PROSITE" id="PS51186"/>
    </source>
</evidence>
<protein>
    <submittedName>
        <fullName evidence="2">Acyl-CoA N-acyltransferase</fullName>
    </submittedName>
</protein>
<dbReference type="GO" id="GO:0016747">
    <property type="term" value="F:acyltransferase activity, transferring groups other than amino-acyl groups"/>
    <property type="evidence" value="ECO:0007669"/>
    <property type="project" value="InterPro"/>
</dbReference>
<dbReference type="AlphaFoldDB" id="A0AAN6VHW7"/>
<dbReference type="Pfam" id="PF00583">
    <property type="entry name" value="Acetyltransf_1"/>
    <property type="match status" value="1"/>
</dbReference>
<feature type="domain" description="N-acetyltransferase" evidence="1">
    <location>
        <begin position="7"/>
        <end position="200"/>
    </location>
</feature>
<evidence type="ECO:0000313" key="2">
    <source>
        <dbReference type="EMBL" id="KAK4151572.1"/>
    </source>
</evidence>
<sequence length="223" mass="24466">MAPPTKLNFRVATPADASIIHPLVEAAYRGDESRLGWTTEADLISGKRIDAADLLVKITDPDGAVLIATTTTTNIPGQEKKEKEAVKVEEEVVVGCCEVVARRTTSTAGNPKTAYFGMFAVSPRRQGGGIGRQVLAYAEAYCRREWGTERMEMTVIPSRSELLEWYMRRGYASTGEARPFPFEELEKLNSVALVEDLSFQVLEKDLRVVVVPADNAAAVEVES</sequence>
<keyword evidence="3" id="KW-1185">Reference proteome</keyword>
<evidence type="ECO:0000313" key="3">
    <source>
        <dbReference type="Proteomes" id="UP001302745"/>
    </source>
</evidence>
<accession>A0AAN6VHW7</accession>
<reference evidence="2" key="1">
    <citation type="journal article" date="2023" name="Mol. Phylogenet. Evol.">
        <title>Genome-scale phylogeny and comparative genomics of the fungal order Sordariales.</title>
        <authorList>
            <person name="Hensen N."/>
            <person name="Bonometti L."/>
            <person name="Westerberg I."/>
            <person name="Brannstrom I.O."/>
            <person name="Guillou S."/>
            <person name="Cros-Aarteil S."/>
            <person name="Calhoun S."/>
            <person name="Haridas S."/>
            <person name="Kuo A."/>
            <person name="Mondo S."/>
            <person name="Pangilinan J."/>
            <person name="Riley R."/>
            <person name="LaButti K."/>
            <person name="Andreopoulos B."/>
            <person name="Lipzen A."/>
            <person name="Chen C."/>
            <person name="Yan M."/>
            <person name="Daum C."/>
            <person name="Ng V."/>
            <person name="Clum A."/>
            <person name="Steindorff A."/>
            <person name="Ohm R.A."/>
            <person name="Martin F."/>
            <person name="Silar P."/>
            <person name="Natvig D.O."/>
            <person name="Lalanne C."/>
            <person name="Gautier V."/>
            <person name="Ament-Velasquez S.L."/>
            <person name="Kruys A."/>
            <person name="Hutchinson M.I."/>
            <person name="Powell A.J."/>
            <person name="Barry K."/>
            <person name="Miller A.N."/>
            <person name="Grigoriev I.V."/>
            <person name="Debuchy R."/>
            <person name="Gladieux P."/>
            <person name="Hiltunen Thoren M."/>
            <person name="Johannesson H."/>
        </authorList>
    </citation>
    <scope>NUCLEOTIDE SEQUENCE</scope>
    <source>
        <strain evidence="2">CBS 538.74</strain>
    </source>
</reference>
<dbReference type="EMBL" id="MU857009">
    <property type="protein sequence ID" value="KAK4151572.1"/>
    <property type="molecule type" value="Genomic_DNA"/>
</dbReference>
<dbReference type="Proteomes" id="UP001302745">
    <property type="component" value="Unassembled WGS sequence"/>
</dbReference>